<keyword evidence="2" id="KW-1133">Transmembrane helix</keyword>
<keyword evidence="1" id="KW-0378">Hydrolase</keyword>
<evidence type="ECO:0000256" key="1">
    <source>
        <dbReference type="ARBA" id="ARBA00022801"/>
    </source>
</evidence>
<evidence type="ECO:0000256" key="2">
    <source>
        <dbReference type="SAM" id="Phobius"/>
    </source>
</evidence>
<keyword evidence="2" id="KW-0472">Membrane</keyword>
<dbReference type="InterPro" id="IPR005754">
    <property type="entry name" value="Sortase"/>
</dbReference>
<dbReference type="STRING" id="1618446.UV61_C0009G0005"/>
<comment type="caution">
    <text evidence="3">The sequence shown here is derived from an EMBL/GenBank/DDBJ whole genome shotgun (WGS) entry which is preliminary data.</text>
</comment>
<evidence type="ECO:0000313" key="4">
    <source>
        <dbReference type="Proteomes" id="UP000034050"/>
    </source>
</evidence>
<dbReference type="InterPro" id="IPR023365">
    <property type="entry name" value="Sortase_dom-sf"/>
</dbReference>
<dbReference type="EMBL" id="LCFD01000009">
    <property type="protein sequence ID" value="KKS86478.1"/>
    <property type="molecule type" value="Genomic_DNA"/>
</dbReference>
<gene>
    <name evidence="3" type="ORF">UV61_C0009G0005</name>
</gene>
<name>A0A0G1FHZ4_9BACT</name>
<dbReference type="SUPFAM" id="SSF63817">
    <property type="entry name" value="Sortase"/>
    <property type="match status" value="1"/>
</dbReference>
<feature type="transmembrane region" description="Helical" evidence="2">
    <location>
        <begin position="52"/>
        <end position="71"/>
    </location>
</feature>
<protein>
    <recommendedName>
        <fullName evidence="5">Sortase family protein</fullName>
    </recommendedName>
</protein>
<dbReference type="GO" id="GO:0016787">
    <property type="term" value="F:hydrolase activity"/>
    <property type="evidence" value="ECO:0007669"/>
    <property type="project" value="UniProtKB-KW"/>
</dbReference>
<dbReference type="NCBIfam" id="TIGR01076">
    <property type="entry name" value="sortase_fam"/>
    <property type="match status" value="1"/>
</dbReference>
<reference evidence="3 4" key="1">
    <citation type="journal article" date="2015" name="Nature">
        <title>rRNA introns, odd ribosomes, and small enigmatic genomes across a large radiation of phyla.</title>
        <authorList>
            <person name="Brown C.T."/>
            <person name="Hug L.A."/>
            <person name="Thomas B.C."/>
            <person name="Sharon I."/>
            <person name="Castelle C.J."/>
            <person name="Singh A."/>
            <person name="Wilkins M.J."/>
            <person name="Williams K.H."/>
            <person name="Banfield J.F."/>
        </authorList>
    </citation>
    <scope>NUCLEOTIDE SEQUENCE [LARGE SCALE GENOMIC DNA]</scope>
</reference>
<evidence type="ECO:0000313" key="3">
    <source>
        <dbReference type="EMBL" id="KKS86478.1"/>
    </source>
</evidence>
<dbReference type="AlphaFoldDB" id="A0A0G1FHZ4"/>
<accession>A0A0G1FHZ4</accession>
<evidence type="ECO:0008006" key="5">
    <source>
        <dbReference type="Google" id="ProtNLM"/>
    </source>
</evidence>
<dbReference type="Gene3D" id="2.40.260.10">
    <property type="entry name" value="Sortase"/>
    <property type="match status" value="1"/>
</dbReference>
<keyword evidence="2" id="KW-0812">Transmembrane</keyword>
<sequence length="256" mass="28576">MRREGIIFAPPRLQTKSKRQGFKDLDGDSGVGQALEFPSKSLNSRSARWPRLIFIPILILFLLGASFIYFYSPVVTAEVTYHWQKFFPTPATSPGQFGQILDQQVVTPLPPPDPNFSLVIPKISARSKILANIDPQNKTEYLTALAEGVAHAKGSGFPGEGGNIYLFAHSTDTPFKAIRYNAVFYLLSELVSGDRVEVYFGGVKHRYTVTEKKIVEPTDTSYLVSTNSENKEMLILQTCWPPGTTLKRLLIFAEKT</sequence>
<dbReference type="Pfam" id="PF04203">
    <property type="entry name" value="Sortase"/>
    <property type="match status" value="1"/>
</dbReference>
<organism evidence="3 4">
    <name type="scientific">Candidatus Gottesmanbacteria bacterium GW2011_GWB1_43_11</name>
    <dbReference type="NCBI Taxonomy" id="1618446"/>
    <lineage>
        <taxon>Bacteria</taxon>
        <taxon>Candidatus Gottesmaniibacteriota</taxon>
    </lineage>
</organism>
<dbReference type="Proteomes" id="UP000034050">
    <property type="component" value="Unassembled WGS sequence"/>
</dbReference>
<proteinExistence type="predicted"/>